<dbReference type="OrthoDB" id="3264871at2759"/>
<dbReference type="AlphaFoldDB" id="A0A6A4HIX4"/>
<proteinExistence type="predicted"/>
<accession>A0A6A4HIX4</accession>
<dbReference type="Gene3D" id="3.60.10.10">
    <property type="entry name" value="Endonuclease/exonuclease/phosphatase"/>
    <property type="match status" value="1"/>
</dbReference>
<dbReference type="InterPro" id="IPR036691">
    <property type="entry name" value="Endo/exonu/phosph_ase_sf"/>
</dbReference>
<dbReference type="SUPFAM" id="SSF56219">
    <property type="entry name" value="DNase I-like"/>
    <property type="match status" value="1"/>
</dbReference>
<keyword evidence="2" id="KW-1185">Reference proteome</keyword>
<sequence length="108" mass="12234">MQDAEAKEVIPGRALLVKLKWHLDEKLTVLVVYAPNVTSTDGKENAKFWEEIQNFMSRPENRGWKPDVMAGDCNMVEDPIDRLPMREDPEDAVEALDNLKMGLGLHDG</sequence>
<reference evidence="1" key="1">
    <citation type="journal article" date="2019" name="Environ. Microbiol.">
        <title>Fungal ecological strategies reflected in gene transcription - a case study of two litter decomposers.</title>
        <authorList>
            <person name="Barbi F."/>
            <person name="Kohler A."/>
            <person name="Barry K."/>
            <person name="Baskaran P."/>
            <person name="Daum C."/>
            <person name="Fauchery L."/>
            <person name="Ihrmark K."/>
            <person name="Kuo A."/>
            <person name="LaButti K."/>
            <person name="Lipzen A."/>
            <person name="Morin E."/>
            <person name="Grigoriev I.V."/>
            <person name="Henrissat B."/>
            <person name="Lindahl B."/>
            <person name="Martin F."/>
        </authorList>
    </citation>
    <scope>NUCLEOTIDE SEQUENCE</scope>
    <source>
        <strain evidence="1">JB14</strain>
    </source>
</reference>
<protein>
    <recommendedName>
        <fullName evidence="3">DNase I-like protein</fullName>
    </recommendedName>
</protein>
<evidence type="ECO:0000313" key="1">
    <source>
        <dbReference type="EMBL" id="KAE9396835.1"/>
    </source>
</evidence>
<evidence type="ECO:0000313" key="2">
    <source>
        <dbReference type="Proteomes" id="UP000799118"/>
    </source>
</evidence>
<dbReference type="EMBL" id="ML769507">
    <property type="protein sequence ID" value="KAE9396835.1"/>
    <property type="molecule type" value="Genomic_DNA"/>
</dbReference>
<evidence type="ECO:0008006" key="3">
    <source>
        <dbReference type="Google" id="ProtNLM"/>
    </source>
</evidence>
<organism evidence="1 2">
    <name type="scientific">Gymnopus androsaceus JB14</name>
    <dbReference type="NCBI Taxonomy" id="1447944"/>
    <lineage>
        <taxon>Eukaryota</taxon>
        <taxon>Fungi</taxon>
        <taxon>Dikarya</taxon>
        <taxon>Basidiomycota</taxon>
        <taxon>Agaricomycotina</taxon>
        <taxon>Agaricomycetes</taxon>
        <taxon>Agaricomycetidae</taxon>
        <taxon>Agaricales</taxon>
        <taxon>Marasmiineae</taxon>
        <taxon>Omphalotaceae</taxon>
        <taxon>Gymnopus</taxon>
    </lineage>
</organism>
<gene>
    <name evidence="1" type="ORF">BT96DRAFT_941383</name>
</gene>
<dbReference type="Proteomes" id="UP000799118">
    <property type="component" value="Unassembled WGS sequence"/>
</dbReference>
<name>A0A6A4HIX4_9AGAR</name>